<evidence type="ECO:0000313" key="9">
    <source>
        <dbReference type="Proteomes" id="UP000297597"/>
    </source>
</evidence>
<dbReference type="GO" id="GO:0005886">
    <property type="term" value="C:plasma membrane"/>
    <property type="evidence" value="ECO:0007669"/>
    <property type="project" value="TreeGrafter"/>
</dbReference>
<name>A0A4Y7RVJ2_9FIRM</name>
<dbReference type="InterPro" id="IPR042175">
    <property type="entry name" value="Cell/Rod_MreC_2"/>
</dbReference>
<keyword evidence="9" id="KW-1185">Reference proteome</keyword>
<keyword evidence="3 5" id="KW-0133">Cell shape</keyword>
<keyword evidence="6" id="KW-0175">Coiled coil</keyword>
<dbReference type="EMBL" id="QFFZ01000005">
    <property type="protein sequence ID" value="TEB12749.1"/>
    <property type="molecule type" value="Genomic_DNA"/>
</dbReference>
<dbReference type="RefSeq" id="WP_134212604.1">
    <property type="nucleotide sequence ID" value="NZ_QFFZ01000005.1"/>
</dbReference>
<evidence type="ECO:0000259" key="7">
    <source>
        <dbReference type="Pfam" id="PF04085"/>
    </source>
</evidence>
<evidence type="ECO:0000256" key="6">
    <source>
        <dbReference type="SAM" id="Coils"/>
    </source>
</evidence>
<feature type="domain" description="Rod shape-determining protein MreC beta-barrel core" evidence="7">
    <location>
        <begin position="123"/>
        <end position="270"/>
    </location>
</feature>
<dbReference type="PIRSF" id="PIRSF038471">
    <property type="entry name" value="MreC"/>
    <property type="match status" value="1"/>
</dbReference>
<dbReference type="Gene3D" id="2.40.10.340">
    <property type="entry name" value="Rod shape-determining protein MreC, domain 1"/>
    <property type="match status" value="1"/>
</dbReference>
<evidence type="ECO:0000256" key="5">
    <source>
        <dbReference type="PIRNR" id="PIRNR038471"/>
    </source>
</evidence>
<evidence type="ECO:0000256" key="4">
    <source>
        <dbReference type="ARBA" id="ARBA00032089"/>
    </source>
</evidence>
<organism evidence="8 9">
    <name type="scientific">Pelotomaculum propionicicum</name>
    <dbReference type="NCBI Taxonomy" id="258475"/>
    <lineage>
        <taxon>Bacteria</taxon>
        <taxon>Bacillati</taxon>
        <taxon>Bacillota</taxon>
        <taxon>Clostridia</taxon>
        <taxon>Eubacteriales</taxon>
        <taxon>Desulfotomaculaceae</taxon>
        <taxon>Pelotomaculum</taxon>
    </lineage>
</organism>
<dbReference type="InterPro" id="IPR055342">
    <property type="entry name" value="MreC_beta-barrel_core"/>
</dbReference>
<dbReference type="PANTHER" id="PTHR34138">
    <property type="entry name" value="CELL SHAPE-DETERMINING PROTEIN MREC"/>
    <property type="match status" value="1"/>
</dbReference>
<evidence type="ECO:0000256" key="3">
    <source>
        <dbReference type="ARBA" id="ARBA00022960"/>
    </source>
</evidence>
<accession>A0A4Y7RVJ2</accession>
<protein>
    <recommendedName>
        <fullName evidence="2 5">Cell shape-determining protein MreC</fullName>
    </recommendedName>
    <alternativeName>
        <fullName evidence="4 5">Cell shape protein MreC</fullName>
    </alternativeName>
</protein>
<dbReference type="Gene3D" id="2.40.10.350">
    <property type="entry name" value="Rod shape-determining protein MreC, domain 2"/>
    <property type="match status" value="1"/>
</dbReference>
<feature type="coiled-coil region" evidence="6">
    <location>
        <begin position="68"/>
        <end position="98"/>
    </location>
</feature>
<reference evidence="8 9" key="1">
    <citation type="journal article" date="2018" name="Environ. Microbiol.">
        <title>Novel energy conservation strategies and behaviour of Pelotomaculum schinkii driving syntrophic propionate catabolism.</title>
        <authorList>
            <person name="Hidalgo-Ahumada C.A.P."/>
            <person name="Nobu M.K."/>
            <person name="Narihiro T."/>
            <person name="Tamaki H."/>
            <person name="Liu W.T."/>
            <person name="Kamagata Y."/>
            <person name="Stams A.J.M."/>
            <person name="Imachi H."/>
            <person name="Sousa D.Z."/>
        </authorList>
    </citation>
    <scope>NUCLEOTIDE SEQUENCE [LARGE SCALE GENOMIC DNA]</scope>
    <source>
        <strain evidence="8 9">MGP</strain>
    </source>
</reference>
<evidence type="ECO:0000256" key="2">
    <source>
        <dbReference type="ARBA" id="ARBA00013855"/>
    </source>
</evidence>
<evidence type="ECO:0000256" key="1">
    <source>
        <dbReference type="ARBA" id="ARBA00009369"/>
    </source>
</evidence>
<gene>
    <name evidence="8" type="primary">mreC</name>
    <name evidence="8" type="ORF">Pmgp_00724</name>
</gene>
<dbReference type="Pfam" id="PF04085">
    <property type="entry name" value="MreC"/>
    <property type="match status" value="1"/>
</dbReference>
<dbReference type="NCBIfam" id="TIGR00219">
    <property type="entry name" value="mreC"/>
    <property type="match status" value="1"/>
</dbReference>
<sequence>MRWVTAKRLLFLIVLIAVTLAAMRSTIPERTRLTPLGSKFRDVIEPVQTGFTWVGRQVHHLISFPVSMIGATARSQALEEEVERLKSEIIQLNEYKMENQRLTGLLNYKQVMAQKFNLITASVISRSPGSWFGMVTLNRGANDGVQENMTVLTPEGLVGRVVSVTASTCQVLLITDPSSGVGSLVQDTRTPGIVEGVDGKTMVARMIHIPNNAPVEVGQAVVTSGSGSVYPKGIPVGEITAIRNEPSGLFLSAEIRPYASLSNLEEVLIVTYAQPEANTPRVGGQ</sequence>
<dbReference type="AlphaFoldDB" id="A0A4Y7RVJ2"/>
<dbReference type="InterPro" id="IPR007221">
    <property type="entry name" value="MreC"/>
</dbReference>
<comment type="function">
    <text evidence="5">Involved in formation and maintenance of cell shape.</text>
</comment>
<dbReference type="Proteomes" id="UP000297597">
    <property type="component" value="Unassembled WGS sequence"/>
</dbReference>
<comment type="caution">
    <text evidence="8">The sequence shown here is derived from an EMBL/GenBank/DDBJ whole genome shotgun (WGS) entry which is preliminary data.</text>
</comment>
<proteinExistence type="inferred from homology"/>
<evidence type="ECO:0000313" key="8">
    <source>
        <dbReference type="EMBL" id="TEB12749.1"/>
    </source>
</evidence>
<dbReference type="GO" id="GO:0008360">
    <property type="term" value="P:regulation of cell shape"/>
    <property type="evidence" value="ECO:0007669"/>
    <property type="project" value="UniProtKB-KW"/>
</dbReference>
<dbReference type="PANTHER" id="PTHR34138:SF1">
    <property type="entry name" value="CELL SHAPE-DETERMINING PROTEIN MREC"/>
    <property type="match status" value="1"/>
</dbReference>
<dbReference type="InterPro" id="IPR042177">
    <property type="entry name" value="Cell/Rod_1"/>
</dbReference>
<comment type="similarity">
    <text evidence="1 5">Belongs to the MreC family.</text>
</comment>
<dbReference type="OrthoDB" id="9792313at2"/>